<comment type="caution">
    <text evidence="1">The sequence shown here is derived from an EMBL/GenBank/DDBJ whole genome shotgun (WGS) entry which is preliminary data.</text>
</comment>
<accession>A0A8J5CXE1</accession>
<keyword evidence="2" id="KW-1185">Reference proteome</keyword>
<dbReference type="OrthoDB" id="10034606at2759"/>
<name>A0A8J5CXE1_CHIOP</name>
<dbReference type="Proteomes" id="UP000770661">
    <property type="component" value="Unassembled WGS sequence"/>
</dbReference>
<evidence type="ECO:0000313" key="2">
    <source>
        <dbReference type="Proteomes" id="UP000770661"/>
    </source>
</evidence>
<gene>
    <name evidence="1" type="ORF">GWK47_041015</name>
</gene>
<proteinExistence type="predicted"/>
<evidence type="ECO:0000313" key="1">
    <source>
        <dbReference type="EMBL" id="KAG0724231.1"/>
    </source>
</evidence>
<reference evidence="1" key="1">
    <citation type="submission" date="2020-07" db="EMBL/GenBank/DDBJ databases">
        <title>The High-quality genome of the commercially important snow crab, Chionoecetes opilio.</title>
        <authorList>
            <person name="Jeong J.-H."/>
            <person name="Ryu S."/>
        </authorList>
    </citation>
    <scope>NUCLEOTIDE SEQUENCE</scope>
    <source>
        <strain evidence="1">MADBK_172401_WGS</strain>
        <tissue evidence="1">Digestive gland</tissue>
    </source>
</reference>
<organism evidence="1 2">
    <name type="scientific">Chionoecetes opilio</name>
    <name type="common">Atlantic snow crab</name>
    <name type="synonym">Cancer opilio</name>
    <dbReference type="NCBI Taxonomy" id="41210"/>
    <lineage>
        <taxon>Eukaryota</taxon>
        <taxon>Metazoa</taxon>
        <taxon>Ecdysozoa</taxon>
        <taxon>Arthropoda</taxon>
        <taxon>Crustacea</taxon>
        <taxon>Multicrustacea</taxon>
        <taxon>Malacostraca</taxon>
        <taxon>Eumalacostraca</taxon>
        <taxon>Eucarida</taxon>
        <taxon>Decapoda</taxon>
        <taxon>Pleocyemata</taxon>
        <taxon>Brachyura</taxon>
        <taxon>Eubrachyura</taxon>
        <taxon>Majoidea</taxon>
        <taxon>Majidae</taxon>
        <taxon>Chionoecetes</taxon>
    </lineage>
</organism>
<dbReference type="EMBL" id="JACEEZ010007182">
    <property type="protein sequence ID" value="KAG0724231.1"/>
    <property type="molecule type" value="Genomic_DNA"/>
</dbReference>
<sequence length="221" mass="24693">MHKSSKLSLVLAKRGVFPALCEAALTWQREDAWMCIKALLGRQQLIRDFLHHHSDPTHLAAPRRNLKLQPCLTRTPDTRDTSTTVMELADITAPDYSRFLKMDASYASPQLASYRACPGKLCSDTEEVLISQTTVLERGHHLGVKTDLTHHLLQERNVSSLCSETLLQIILGMLNTHLGGKIYIGLNQFGVVQGVKMTRDQQDCFLLGTEQVTGAFVLQII</sequence>
<protein>
    <submittedName>
        <fullName evidence="1">Uncharacterized protein</fullName>
    </submittedName>
</protein>
<dbReference type="AlphaFoldDB" id="A0A8J5CXE1"/>